<evidence type="ECO:0000256" key="4">
    <source>
        <dbReference type="ARBA" id="ARBA00023034"/>
    </source>
</evidence>
<evidence type="ECO:0000256" key="5">
    <source>
        <dbReference type="ARBA" id="ARBA00023136"/>
    </source>
</evidence>
<evidence type="ECO:0000256" key="1">
    <source>
        <dbReference type="ARBA" id="ARBA00004394"/>
    </source>
</evidence>
<sequence length="379" mass="42416">MLLCLVIKDAGNSRRDKGLGETSHTVHAIMAGRDMVNGGGEVDTFEKDLKEILEDGPNLNDMHNTVQTGSPQKIMTSSYPGGSGSFDNTGSSQLPRSQTMPPATSHVSLSNNPTSSNGDFLPKTVQTAQSKIETIKSWSVNTFKCTKQYIAERLGKGSKTVDLELEAQIEVLRDMQRKYANILRLAKNLNSHFCNVVQTQRALGEAFSEQAQRSPELQEEFSYNCETQRALVKNGEVLLGAMNFFTSTINTLCNKTMEDTLLTVRQYEAARLEYDAYRNEMEALQLAPRESTSASKVDGSKRKFDEHKVKFEKLRADVSIKLKFLDENRVKVMHKQLLLFHNAVSAYFTGNDSALEATLKQFNIKLKPANTEKPSWIEQ</sequence>
<dbReference type="OrthoDB" id="9994780at2759"/>
<evidence type="ECO:0000256" key="6">
    <source>
        <dbReference type="SAM" id="MobiDB-lite"/>
    </source>
</evidence>
<dbReference type="FunFam" id="1.20.1270.60:FF:000003">
    <property type="entry name" value="arfaptin-2 isoform X1"/>
    <property type="match status" value="1"/>
</dbReference>
<dbReference type="GO" id="GO:0006886">
    <property type="term" value="P:intracellular protein transport"/>
    <property type="evidence" value="ECO:0007669"/>
    <property type="project" value="TreeGrafter"/>
</dbReference>
<keyword evidence="9" id="KW-1185">Reference proteome</keyword>
<dbReference type="InterPro" id="IPR030798">
    <property type="entry name" value="Arfaptin_fam"/>
</dbReference>
<dbReference type="Pfam" id="PF06456">
    <property type="entry name" value="Arfaptin"/>
    <property type="match status" value="1"/>
</dbReference>
<evidence type="ECO:0000259" key="7">
    <source>
        <dbReference type="PROSITE" id="PS50870"/>
    </source>
</evidence>
<dbReference type="InterPro" id="IPR010504">
    <property type="entry name" value="AH_dom"/>
</dbReference>
<proteinExistence type="predicted"/>
<feature type="domain" description="AH" evidence="7">
    <location>
        <begin position="160"/>
        <end position="360"/>
    </location>
</feature>
<keyword evidence="4" id="KW-0333">Golgi apparatus</keyword>
<evidence type="ECO:0000313" key="8">
    <source>
        <dbReference type="EMBL" id="CAG2233537.1"/>
    </source>
</evidence>
<dbReference type="PANTHER" id="PTHR12141:SF5">
    <property type="entry name" value="ARFAPTIN"/>
    <property type="match status" value="1"/>
</dbReference>
<gene>
    <name evidence="8" type="ORF">MEDL_46172</name>
</gene>
<dbReference type="GO" id="GO:0019904">
    <property type="term" value="F:protein domain specific binding"/>
    <property type="evidence" value="ECO:0007669"/>
    <property type="project" value="InterPro"/>
</dbReference>
<dbReference type="PROSITE" id="PS50870">
    <property type="entry name" value="AH"/>
    <property type="match status" value="1"/>
</dbReference>
<dbReference type="SUPFAM" id="SSF103657">
    <property type="entry name" value="BAR/IMD domain-like"/>
    <property type="match status" value="1"/>
</dbReference>
<dbReference type="InterPro" id="IPR027267">
    <property type="entry name" value="AH/BAR_dom_sf"/>
</dbReference>
<comment type="caution">
    <text evidence="8">The sequence shown here is derived from an EMBL/GenBank/DDBJ whole genome shotgun (WGS) entry which is preliminary data.</text>
</comment>
<name>A0A8S3TXL7_MYTED</name>
<dbReference type="GO" id="GO:0034315">
    <property type="term" value="P:regulation of Arp2/3 complex-mediated actin nucleation"/>
    <property type="evidence" value="ECO:0007669"/>
    <property type="project" value="TreeGrafter"/>
</dbReference>
<dbReference type="GO" id="GO:0032588">
    <property type="term" value="C:trans-Golgi network membrane"/>
    <property type="evidence" value="ECO:0007669"/>
    <property type="project" value="UniProtKB-ARBA"/>
</dbReference>
<evidence type="ECO:0000313" key="9">
    <source>
        <dbReference type="Proteomes" id="UP000683360"/>
    </source>
</evidence>
<reference evidence="8" key="1">
    <citation type="submission" date="2021-03" db="EMBL/GenBank/DDBJ databases">
        <authorList>
            <person name="Bekaert M."/>
        </authorList>
    </citation>
    <scope>NUCLEOTIDE SEQUENCE</scope>
</reference>
<comment type="subcellular location">
    <subcellularLocation>
        <location evidence="1">Golgi apparatus membrane</location>
    </subcellularLocation>
    <subcellularLocation>
        <location evidence="2">Golgi apparatus</location>
        <location evidence="2">trans-Golgi network</location>
    </subcellularLocation>
</comment>
<dbReference type="GO" id="GO:0070273">
    <property type="term" value="F:phosphatidylinositol-4-phosphate binding"/>
    <property type="evidence" value="ECO:0007669"/>
    <property type="project" value="UniProtKB-ARBA"/>
</dbReference>
<accession>A0A8S3TXL7</accession>
<feature type="compositionally biased region" description="Polar residues" evidence="6">
    <location>
        <begin position="61"/>
        <end position="120"/>
    </location>
</feature>
<dbReference type="AlphaFoldDB" id="A0A8S3TXL7"/>
<dbReference type="CDD" id="cd07660">
    <property type="entry name" value="BAR_Arfaptin"/>
    <property type="match status" value="1"/>
</dbReference>
<protein>
    <submittedName>
        <fullName evidence="8">ARFIP</fullName>
    </submittedName>
</protein>
<dbReference type="Proteomes" id="UP000683360">
    <property type="component" value="Unassembled WGS sequence"/>
</dbReference>
<dbReference type="SMART" id="SM01015">
    <property type="entry name" value="Arfaptin"/>
    <property type="match status" value="1"/>
</dbReference>
<dbReference type="GO" id="GO:0005829">
    <property type="term" value="C:cytosol"/>
    <property type="evidence" value="ECO:0007669"/>
    <property type="project" value="UniProtKB-ARBA"/>
</dbReference>
<dbReference type="GO" id="GO:0000139">
    <property type="term" value="C:Golgi membrane"/>
    <property type="evidence" value="ECO:0007669"/>
    <property type="project" value="UniProtKB-SubCell"/>
</dbReference>
<dbReference type="EMBL" id="CAJPWZ010002208">
    <property type="protein sequence ID" value="CAG2233537.1"/>
    <property type="molecule type" value="Genomic_DNA"/>
</dbReference>
<organism evidence="8 9">
    <name type="scientific">Mytilus edulis</name>
    <name type="common">Blue mussel</name>
    <dbReference type="NCBI Taxonomy" id="6550"/>
    <lineage>
        <taxon>Eukaryota</taxon>
        <taxon>Metazoa</taxon>
        <taxon>Spiralia</taxon>
        <taxon>Lophotrochozoa</taxon>
        <taxon>Mollusca</taxon>
        <taxon>Bivalvia</taxon>
        <taxon>Autobranchia</taxon>
        <taxon>Pteriomorphia</taxon>
        <taxon>Mytilida</taxon>
        <taxon>Mytiloidea</taxon>
        <taxon>Mytilidae</taxon>
        <taxon>Mytilinae</taxon>
        <taxon>Mytilus</taxon>
    </lineage>
</organism>
<feature type="region of interest" description="Disordered" evidence="6">
    <location>
        <begin position="55"/>
        <end position="120"/>
    </location>
</feature>
<keyword evidence="5" id="KW-0472">Membrane</keyword>
<dbReference type="Gene3D" id="1.20.1270.60">
    <property type="entry name" value="Arfaptin homology (AH) domain/BAR domain"/>
    <property type="match status" value="1"/>
</dbReference>
<keyword evidence="3" id="KW-0597">Phosphoprotein</keyword>
<evidence type="ECO:0000256" key="3">
    <source>
        <dbReference type="ARBA" id="ARBA00022553"/>
    </source>
</evidence>
<evidence type="ECO:0000256" key="2">
    <source>
        <dbReference type="ARBA" id="ARBA00004601"/>
    </source>
</evidence>
<dbReference type="PANTHER" id="PTHR12141">
    <property type="entry name" value="ARFAPTIN-RELATED"/>
    <property type="match status" value="1"/>
</dbReference>